<dbReference type="SMART" id="SM00822">
    <property type="entry name" value="PKS_KR"/>
    <property type="match status" value="1"/>
</dbReference>
<keyword evidence="3" id="KW-0520">NAD</keyword>
<evidence type="ECO:0000259" key="4">
    <source>
        <dbReference type="SMART" id="SM00822"/>
    </source>
</evidence>
<evidence type="ECO:0000313" key="6">
    <source>
        <dbReference type="Proteomes" id="UP000295391"/>
    </source>
</evidence>
<comment type="caution">
    <text evidence="5">The sequence shown here is derived from an EMBL/GenBank/DDBJ whole genome shotgun (WGS) entry which is preliminary data.</text>
</comment>
<keyword evidence="6" id="KW-1185">Reference proteome</keyword>
<name>A0A4R6VHJ2_9HYPH</name>
<dbReference type="Gene3D" id="3.40.50.720">
    <property type="entry name" value="NAD(P)-binding Rossmann-like Domain"/>
    <property type="match status" value="1"/>
</dbReference>
<dbReference type="OrthoDB" id="286404at2"/>
<dbReference type="SUPFAM" id="SSF51735">
    <property type="entry name" value="NAD(P)-binding Rossmann-fold domains"/>
    <property type="match status" value="1"/>
</dbReference>
<dbReference type="FunFam" id="3.40.50.720:FF:000084">
    <property type="entry name" value="Short-chain dehydrogenase reductase"/>
    <property type="match status" value="1"/>
</dbReference>
<dbReference type="PANTHER" id="PTHR24321">
    <property type="entry name" value="DEHYDROGENASES, SHORT CHAIN"/>
    <property type="match status" value="1"/>
</dbReference>
<dbReference type="CDD" id="cd05233">
    <property type="entry name" value="SDR_c"/>
    <property type="match status" value="1"/>
</dbReference>
<dbReference type="InterPro" id="IPR020904">
    <property type="entry name" value="Sc_DH/Rdtase_CS"/>
</dbReference>
<sequence length="254" mass="26469">MGAIMSALKGKRTLITGAATGMGRATAERFAKEGAELILFGLGGEALDEVAAKTDGVAVHGDVTQKVDIQAAIKACEGRLDILIGAAGVIFDDDPETIDDEVWDKTFAVNTTGAMRICRAAIPLLKKQGGAIVNIASVAAQNSGPGMASYAASKSALITYTKSIANAHGPDGIRANVVLPGWVRTPMSEMEMAQLAKTRGTNPEEEFEKIRQTICLRRIAGADEIAACCLFLASDEASFISGTQLVADGGGRKK</sequence>
<evidence type="ECO:0000313" key="5">
    <source>
        <dbReference type="EMBL" id="TDQ62053.1"/>
    </source>
</evidence>
<protein>
    <submittedName>
        <fullName evidence="5">NAD(P)-dependent dehydrogenase (Short-subunit alcohol dehydrogenase family)</fullName>
    </submittedName>
</protein>
<dbReference type="GO" id="GO:0016491">
    <property type="term" value="F:oxidoreductase activity"/>
    <property type="evidence" value="ECO:0007669"/>
    <property type="project" value="UniProtKB-KW"/>
</dbReference>
<proteinExistence type="inferred from homology"/>
<dbReference type="PANTHER" id="PTHR24321:SF8">
    <property type="entry name" value="ESTRADIOL 17-BETA-DEHYDROGENASE 8-RELATED"/>
    <property type="match status" value="1"/>
</dbReference>
<dbReference type="InterPro" id="IPR002347">
    <property type="entry name" value="SDR_fam"/>
</dbReference>
<dbReference type="Pfam" id="PF13561">
    <property type="entry name" value="adh_short_C2"/>
    <property type="match status" value="1"/>
</dbReference>
<dbReference type="PROSITE" id="PS00061">
    <property type="entry name" value="ADH_SHORT"/>
    <property type="match status" value="1"/>
</dbReference>
<evidence type="ECO:0000256" key="2">
    <source>
        <dbReference type="ARBA" id="ARBA00023002"/>
    </source>
</evidence>
<comment type="similarity">
    <text evidence="1">Belongs to the short-chain dehydrogenases/reductases (SDR) family.</text>
</comment>
<evidence type="ECO:0000256" key="3">
    <source>
        <dbReference type="ARBA" id="ARBA00023027"/>
    </source>
</evidence>
<dbReference type="InterPro" id="IPR057326">
    <property type="entry name" value="KR_dom"/>
</dbReference>
<dbReference type="EMBL" id="SNYR01000003">
    <property type="protein sequence ID" value="TDQ62053.1"/>
    <property type="molecule type" value="Genomic_DNA"/>
</dbReference>
<accession>A0A4R6VHJ2</accession>
<dbReference type="PRINTS" id="PR00080">
    <property type="entry name" value="SDRFAMILY"/>
</dbReference>
<dbReference type="InterPro" id="IPR036291">
    <property type="entry name" value="NAD(P)-bd_dom_sf"/>
</dbReference>
<dbReference type="Proteomes" id="UP000295391">
    <property type="component" value="Unassembled WGS sequence"/>
</dbReference>
<feature type="domain" description="Ketoreductase" evidence="4">
    <location>
        <begin position="11"/>
        <end position="185"/>
    </location>
</feature>
<dbReference type="AlphaFoldDB" id="A0A4R6VHJ2"/>
<evidence type="ECO:0000256" key="1">
    <source>
        <dbReference type="ARBA" id="ARBA00006484"/>
    </source>
</evidence>
<organism evidence="5 6">
    <name type="scientific">Maritalea mobilis</name>
    <dbReference type="NCBI Taxonomy" id="483324"/>
    <lineage>
        <taxon>Bacteria</taxon>
        <taxon>Pseudomonadati</taxon>
        <taxon>Pseudomonadota</taxon>
        <taxon>Alphaproteobacteria</taxon>
        <taxon>Hyphomicrobiales</taxon>
        <taxon>Devosiaceae</taxon>
        <taxon>Maritalea</taxon>
    </lineage>
</organism>
<dbReference type="PRINTS" id="PR00081">
    <property type="entry name" value="GDHRDH"/>
</dbReference>
<gene>
    <name evidence="5" type="ORF">ATL17_3157</name>
</gene>
<keyword evidence="2" id="KW-0560">Oxidoreductase</keyword>
<reference evidence="5 6" key="1">
    <citation type="submission" date="2019-03" db="EMBL/GenBank/DDBJ databases">
        <title>Genomic Encyclopedia of Type Strains, Phase III (KMG-III): the genomes of soil and plant-associated and newly described type strains.</title>
        <authorList>
            <person name="Whitman W."/>
        </authorList>
    </citation>
    <scope>NUCLEOTIDE SEQUENCE [LARGE SCALE GENOMIC DNA]</scope>
    <source>
        <strain evidence="5 6">CGMCC 1.7002</strain>
    </source>
</reference>